<accession>A0A7R9BYS6</accession>
<reference evidence="1" key="1">
    <citation type="submission" date="2020-11" db="EMBL/GenBank/DDBJ databases">
        <authorList>
            <person name="Tran Van P."/>
        </authorList>
    </citation>
    <scope>NUCLEOTIDE SEQUENCE</scope>
</reference>
<name>A0A7R9BYS6_9CRUS</name>
<evidence type="ECO:0000313" key="2">
    <source>
        <dbReference type="Proteomes" id="UP000678499"/>
    </source>
</evidence>
<proteinExistence type="predicted"/>
<dbReference type="OrthoDB" id="430364at2759"/>
<dbReference type="Gene3D" id="1.10.220.20">
    <property type="match status" value="1"/>
</dbReference>
<gene>
    <name evidence="1" type="ORF">NMOB1V02_LOCUS11640</name>
</gene>
<dbReference type="Proteomes" id="UP000678499">
    <property type="component" value="Unassembled WGS sequence"/>
</dbReference>
<protein>
    <submittedName>
        <fullName evidence="1">Uncharacterized protein</fullName>
    </submittedName>
</protein>
<evidence type="ECO:0000313" key="1">
    <source>
        <dbReference type="EMBL" id="CAD7284032.1"/>
    </source>
</evidence>
<dbReference type="AlphaFoldDB" id="A0A7R9BYS6"/>
<sequence length="143" mass="16311">MWWCWARMGAIKWCPQLHLGTCVLLFMDVLVETIKGQLARFADLVSCAWASRGRTRSTWHLDHYRGTDIPEAVAGFYVSAVQLQNEIAEVTSEMETLEPAEDTKNNLRAKQLSIGRKKFNMDPKKGIEWLINEELIESSPLAT</sequence>
<dbReference type="EMBL" id="OA888786">
    <property type="protein sequence ID" value="CAD7284032.1"/>
    <property type="molecule type" value="Genomic_DNA"/>
</dbReference>
<organism evidence="1">
    <name type="scientific">Notodromas monacha</name>
    <dbReference type="NCBI Taxonomy" id="399045"/>
    <lineage>
        <taxon>Eukaryota</taxon>
        <taxon>Metazoa</taxon>
        <taxon>Ecdysozoa</taxon>
        <taxon>Arthropoda</taxon>
        <taxon>Crustacea</taxon>
        <taxon>Oligostraca</taxon>
        <taxon>Ostracoda</taxon>
        <taxon>Podocopa</taxon>
        <taxon>Podocopida</taxon>
        <taxon>Cypridocopina</taxon>
        <taxon>Cypridoidea</taxon>
        <taxon>Cyprididae</taxon>
        <taxon>Notodromas</taxon>
    </lineage>
</organism>
<feature type="non-terminal residue" evidence="1">
    <location>
        <position position="143"/>
    </location>
</feature>
<dbReference type="EMBL" id="CAJPEX010006749">
    <property type="protein sequence ID" value="CAG0924184.1"/>
    <property type="molecule type" value="Genomic_DNA"/>
</dbReference>
<keyword evidence="2" id="KW-1185">Reference proteome</keyword>